<dbReference type="Proteomes" id="UP001202248">
    <property type="component" value="Unassembled WGS sequence"/>
</dbReference>
<proteinExistence type="predicted"/>
<comment type="caution">
    <text evidence="1">The sequence shown here is derived from an EMBL/GenBank/DDBJ whole genome shotgun (WGS) entry which is preliminary data.</text>
</comment>
<gene>
    <name evidence="1" type="ORF">MKP09_16905</name>
</gene>
<organism evidence="1 2">
    <name type="scientific">Niabella ginsengisoli</name>
    <dbReference type="NCBI Taxonomy" id="522298"/>
    <lineage>
        <taxon>Bacteria</taxon>
        <taxon>Pseudomonadati</taxon>
        <taxon>Bacteroidota</taxon>
        <taxon>Chitinophagia</taxon>
        <taxon>Chitinophagales</taxon>
        <taxon>Chitinophagaceae</taxon>
        <taxon>Niabella</taxon>
    </lineage>
</organism>
<sequence length="57" mass="6496">MAVAYLLEQKGKLLMDCYGAKPRLLPTKVMKETTMPKATLKRVPEGHYLQVGKRLYS</sequence>
<dbReference type="EMBL" id="JAKWBL010000003">
    <property type="protein sequence ID" value="MCH5599465.1"/>
    <property type="molecule type" value="Genomic_DNA"/>
</dbReference>
<keyword evidence="2" id="KW-1185">Reference proteome</keyword>
<protein>
    <submittedName>
        <fullName evidence="1">Uncharacterized protein</fullName>
    </submittedName>
</protein>
<evidence type="ECO:0000313" key="1">
    <source>
        <dbReference type="EMBL" id="MCH5599465.1"/>
    </source>
</evidence>
<reference evidence="1 2" key="1">
    <citation type="submission" date="2022-02" db="EMBL/GenBank/DDBJ databases">
        <authorList>
            <person name="Min J."/>
        </authorList>
    </citation>
    <scope>NUCLEOTIDE SEQUENCE [LARGE SCALE GENOMIC DNA]</scope>
    <source>
        <strain evidence="1 2">GR10-1</strain>
    </source>
</reference>
<evidence type="ECO:0000313" key="2">
    <source>
        <dbReference type="Proteomes" id="UP001202248"/>
    </source>
</evidence>
<accession>A0ABS9SM83</accession>
<dbReference type="RefSeq" id="WP_240831491.1">
    <property type="nucleotide sequence ID" value="NZ_JAKWBL010000003.1"/>
</dbReference>
<name>A0ABS9SM83_9BACT</name>